<dbReference type="GO" id="GO:0008929">
    <property type="term" value="F:methylglyoxal synthase activity"/>
    <property type="evidence" value="ECO:0007669"/>
    <property type="project" value="InterPro"/>
</dbReference>
<evidence type="ECO:0000313" key="3">
    <source>
        <dbReference type="Proteomes" id="UP000246352"/>
    </source>
</evidence>
<dbReference type="AlphaFoldDB" id="A0A317PR35"/>
<dbReference type="Gene3D" id="2.60.200.40">
    <property type="match status" value="1"/>
</dbReference>
<dbReference type="InterPro" id="IPR016064">
    <property type="entry name" value="NAD/diacylglycerol_kinase_sf"/>
</dbReference>
<dbReference type="Pfam" id="PF00781">
    <property type="entry name" value="DAGK_cat"/>
    <property type="match status" value="1"/>
</dbReference>
<accession>A0A317PR35</accession>
<keyword evidence="2" id="KW-0808">Transferase</keyword>
<dbReference type="EMBL" id="QGTR01000002">
    <property type="protein sequence ID" value="PWW02020.1"/>
    <property type="molecule type" value="Genomic_DNA"/>
</dbReference>
<keyword evidence="3" id="KW-1185">Reference proteome</keyword>
<protein>
    <submittedName>
        <fullName evidence="2">Diacylglycerol kinase family enzyme</fullName>
    </submittedName>
</protein>
<gene>
    <name evidence="2" type="ORF">DFR52_102685</name>
</gene>
<dbReference type="SUPFAM" id="SSF111331">
    <property type="entry name" value="NAD kinase/diacylglycerol kinase-like"/>
    <property type="match status" value="1"/>
</dbReference>
<dbReference type="SMART" id="SM00046">
    <property type="entry name" value="DAGKc"/>
    <property type="match status" value="1"/>
</dbReference>
<dbReference type="RefSeq" id="WP_110031751.1">
    <property type="nucleotide sequence ID" value="NZ_QGTR01000002.1"/>
</dbReference>
<dbReference type="GO" id="GO:0016301">
    <property type="term" value="F:kinase activity"/>
    <property type="evidence" value="ECO:0007669"/>
    <property type="project" value="UniProtKB-KW"/>
</dbReference>
<comment type="caution">
    <text evidence="2">The sequence shown here is derived from an EMBL/GenBank/DDBJ whole genome shotgun (WGS) entry which is preliminary data.</text>
</comment>
<dbReference type="PROSITE" id="PS50146">
    <property type="entry name" value="DAGK"/>
    <property type="match status" value="1"/>
</dbReference>
<dbReference type="GO" id="GO:0005829">
    <property type="term" value="C:cytosol"/>
    <property type="evidence" value="ECO:0007669"/>
    <property type="project" value="TreeGrafter"/>
</dbReference>
<dbReference type="InterPro" id="IPR004363">
    <property type="entry name" value="Methylgl_synth"/>
</dbReference>
<dbReference type="OrthoDB" id="9815110at2"/>
<proteinExistence type="predicted"/>
<dbReference type="InterPro" id="IPR001206">
    <property type="entry name" value="Diacylglycerol_kinase_cat_dom"/>
</dbReference>
<dbReference type="PANTHER" id="PTHR30492">
    <property type="entry name" value="METHYLGLYOXAL SYNTHASE"/>
    <property type="match status" value="1"/>
</dbReference>
<name>A0A317PR35_9HYPH</name>
<dbReference type="GO" id="GO:0019242">
    <property type="term" value="P:methylglyoxal biosynthetic process"/>
    <property type="evidence" value="ECO:0007669"/>
    <property type="project" value="InterPro"/>
</dbReference>
<organism evidence="2 3">
    <name type="scientific">Hoeflea marina</name>
    <dbReference type="NCBI Taxonomy" id="274592"/>
    <lineage>
        <taxon>Bacteria</taxon>
        <taxon>Pseudomonadati</taxon>
        <taxon>Pseudomonadota</taxon>
        <taxon>Alphaproteobacteria</taxon>
        <taxon>Hyphomicrobiales</taxon>
        <taxon>Rhizobiaceae</taxon>
        <taxon>Hoeflea</taxon>
    </lineage>
</organism>
<dbReference type="Proteomes" id="UP000246352">
    <property type="component" value="Unassembled WGS sequence"/>
</dbReference>
<dbReference type="InterPro" id="IPR017438">
    <property type="entry name" value="ATP-NAD_kinase_N"/>
</dbReference>
<dbReference type="PANTHER" id="PTHR30492:SF0">
    <property type="entry name" value="METHYLGLYOXAL SYNTHASE"/>
    <property type="match status" value="1"/>
</dbReference>
<sequence>MRLALLLNEGSGTFRTLDMDDFVRKAERVLVDHGHEVSVERVSGDALVPAIKRIASGEGLDALLVGGGDGTISAAAAQGFRIGIPIGVVPAGTMNLYARSLKLPMDPLEAIGVLAAGGIRNVDIATADDRPFVHQFSVGLHARLVRLRNARHFSSRRGKIAATLSALFDVIRNPPSFTVTTDAGDGPRTRKVSAVSVSNNRFNDQPVPYAELLDEGVLGLYHARAMTPGEMLSLTLDATMRRMQDNESIDVATAREVQLVFPRLRRDSRAVIDGELVKLAPEVALKCHPGALSLLAPQPA</sequence>
<dbReference type="Gene3D" id="3.40.50.10330">
    <property type="entry name" value="Probable inorganic polyphosphate/atp-NAD kinase, domain 1"/>
    <property type="match status" value="1"/>
</dbReference>
<keyword evidence="2" id="KW-0418">Kinase</keyword>
<feature type="domain" description="DAGKc" evidence="1">
    <location>
        <begin position="1"/>
        <end position="131"/>
    </location>
</feature>
<evidence type="ECO:0000259" key="1">
    <source>
        <dbReference type="PROSITE" id="PS50146"/>
    </source>
</evidence>
<reference evidence="2 3" key="1">
    <citation type="submission" date="2018-05" db="EMBL/GenBank/DDBJ databases">
        <title>Genomic Encyclopedia of Type Strains, Phase IV (KMG-IV): sequencing the most valuable type-strain genomes for metagenomic binning, comparative biology and taxonomic classification.</title>
        <authorList>
            <person name="Goeker M."/>
        </authorList>
    </citation>
    <scope>NUCLEOTIDE SEQUENCE [LARGE SCALE GENOMIC DNA]</scope>
    <source>
        <strain evidence="2 3">DSM 16791</strain>
    </source>
</reference>
<evidence type="ECO:0000313" key="2">
    <source>
        <dbReference type="EMBL" id="PWW02020.1"/>
    </source>
</evidence>